<sequence>MWTLVTWQSAQATSGRLGADQVEVEKTIARLFVSCCSSRGAVSVGGALDLGVVTEQTVHGPPSALGVVADEAGSGQIGEYLLHILGWHAGKRSSAAGRDVGSRVQCEADKHLSLTLAQFFK</sequence>
<accession>A0A368T4Z9</accession>
<proteinExistence type="predicted"/>
<evidence type="ECO:0000313" key="1">
    <source>
        <dbReference type="EMBL" id="RCV53955.1"/>
    </source>
</evidence>
<name>A0A368T4Z9_9ACTN</name>
<reference evidence="1 2" key="1">
    <citation type="submission" date="2018-04" db="EMBL/GenBank/DDBJ databases">
        <title>Novel actinobacteria from marine sediment.</title>
        <authorList>
            <person name="Ng Z.Y."/>
            <person name="Tan G.Y.A."/>
        </authorList>
    </citation>
    <scope>NUCLEOTIDE SEQUENCE [LARGE SCALE GENOMIC DNA]</scope>
    <source>
        <strain evidence="1 2">TPS81</strain>
    </source>
</reference>
<keyword evidence="2" id="KW-1185">Reference proteome</keyword>
<comment type="caution">
    <text evidence="1">The sequence shown here is derived from an EMBL/GenBank/DDBJ whole genome shotgun (WGS) entry which is preliminary data.</text>
</comment>
<protein>
    <submittedName>
        <fullName evidence="1">Uncharacterized protein</fullName>
    </submittedName>
</protein>
<evidence type="ECO:0000313" key="2">
    <source>
        <dbReference type="Proteomes" id="UP000253318"/>
    </source>
</evidence>
<organism evidence="1 2">
    <name type="scientific">Marinitenerispora sediminis</name>
    <dbReference type="NCBI Taxonomy" id="1931232"/>
    <lineage>
        <taxon>Bacteria</taxon>
        <taxon>Bacillati</taxon>
        <taxon>Actinomycetota</taxon>
        <taxon>Actinomycetes</taxon>
        <taxon>Streptosporangiales</taxon>
        <taxon>Nocardiopsidaceae</taxon>
        <taxon>Marinitenerispora</taxon>
    </lineage>
</organism>
<dbReference type="Proteomes" id="UP000253318">
    <property type="component" value="Unassembled WGS sequence"/>
</dbReference>
<dbReference type="EMBL" id="QEIN01000178">
    <property type="protein sequence ID" value="RCV53955.1"/>
    <property type="molecule type" value="Genomic_DNA"/>
</dbReference>
<dbReference type="AlphaFoldDB" id="A0A368T4Z9"/>
<gene>
    <name evidence="1" type="ORF">DEF24_19845</name>
</gene>